<reference evidence="2 3" key="1">
    <citation type="submission" date="2015-05" db="EMBL/GenBank/DDBJ databases">
        <authorList>
            <person name="Wang D.B."/>
            <person name="Wang M."/>
        </authorList>
    </citation>
    <scope>NUCLEOTIDE SEQUENCE [LARGE SCALE GENOMIC DNA]</scope>
    <source>
        <strain evidence="2">VL1</strain>
    </source>
</reference>
<gene>
    <name evidence="2" type="ORF">BN1708_003933</name>
</gene>
<feature type="non-terminal residue" evidence="2">
    <location>
        <position position="169"/>
    </location>
</feature>
<dbReference type="STRING" id="100787.A0A0G4LTA5"/>
<dbReference type="Pfam" id="PF01042">
    <property type="entry name" value="Ribonuc_L-PSP"/>
    <property type="match status" value="1"/>
</dbReference>
<evidence type="ECO:0000313" key="2">
    <source>
        <dbReference type="EMBL" id="CRK24815.1"/>
    </source>
</evidence>
<dbReference type="InterPro" id="IPR006175">
    <property type="entry name" value="YjgF/YER057c/UK114"/>
</dbReference>
<name>A0A0G4LTA5_VERLO</name>
<keyword evidence="3" id="KW-1185">Reference proteome</keyword>
<dbReference type="Proteomes" id="UP000044602">
    <property type="component" value="Unassembled WGS sequence"/>
</dbReference>
<dbReference type="GO" id="GO:0005829">
    <property type="term" value="C:cytosol"/>
    <property type="evidence" value="ECO:0007669"/>
    <property type="project" value="TreeGrafter"/>
</dbReference>
<dbReference type="SUPFAM" id="SSF55298">
    <property type="entry name" value="YjgF-like"/>
    <property type="match status" value="1"/>
</dbReference>
<dbReference type="GO" id="GO:0019239">
    <property type="term" value="F:deaminase activity"/>
    <property type="evidence" value="ECO:0007669"/>
    <property type="project" value="TreeGrafter"/>
</dbReference>
<feature type="compositionally biased region" description="Polar residues" evidence="1">
    <location>
        <begin position="53"/>
        <end position="62"/>
    </location>
</feature>
<dbReference type="GO" id="GO:0005739">
    <property type="term" value="C:mitochondrion"/>
    <property type="evidence" value="ECO:0007669"/>
    <property type="project" value="TreeGrafter"/>
</dbReference>
<accession>A0A0G4LTA5</accession>
<evidence type="ECO:0000256" key="1">
    <source>
        <dbReference type="SAM" id="MobiDB-lite"/>
    </source>
</evidence>
<evidence type="ECO:0000313" key="3">
    <source>
        <dbReference type="Proteomes" id="UP000044602"/>
    </source>
</evidence>
<protein>
    <submittedName>
        <fullName evidence="2">Uncharacterized protein</fullName>
    </submittedName>
</protein>
<dbReference type="EMBL" id="CVQH01017779">
    <property type="protein sequence ID" value="CRK24815.1"/>
    <property type="molecule type" value="Genomic_DNA"/>
</dbReference>
<feature type="compositionally biased region" description="Polar residues" evidence="1">
    <location>
        <begin position="34"/>
        <end position="46"/>
    </location>
</feature>
<dbReference type="Gene3D" id="3.30.1330.40">
    <property type="entry name" value="RutC-like"/>
    <property type="match status" value="1"/>
</dbReference>
<dbReference type="AlphaFoldDB" id="A0A0G4LTA5"/>
<feature type="region of interest" description="Disordered" evidence="1">
    <location>
        <begin position="33"/>
        <end position="74"/>
    </location>
</feature>
<proteinExistence type="predicted"/>
<organism evidence="2 3">
    <name type="scientific">Verticillium longisporum</name>
    <name type="common">Verticillium dahliae var. longisporum</name>
    <dbReference type="NCBI Taxonomy" id="100787"/>
    <lineage>
        <taxon>Eukaryota</taxon>
        <taxon>Fungi</taxon>
        <taxon>Dikarya</taxon>
        <taxon>Ascomycota</taxon>
        <taxon>Pezizomycotina</taxon>
        <taxon>Sordariomycetes</taxon>
        <taxon>Hypocreomycetidae</taxon>
        <taxon>Glomerellales</taxon>
        <taxon>Plectosphaerellaceae</taxon>
        <taxon>Verticillium</taxon>
    </lineage>
</organism>
<dbReference type="InterPro" id="IPR035959">
    <property type="entry name" value="RutC-like_sf"/>
</dbReference>
<dbReference type="PANTHER" id="PTHR11803:SF39">
    <property type="entry name" value="2-IMINOBUTANOATE_2-IMINOPROPANOATE DEAMINASE"/>
    <property type="match status" value="1"/>
</dbReference>
<dbReference type="PANTHER" id="PTHR11803">
    <property type="entry name" value="2-IMINOBUTANOATE/2-IMINOPROPANOATE DEAMINASE RIDA"/>
    <property type="match status" value="1"/>
</dbReference>
<sequence length="169" mass="18620">MSHLKYYAYEGVGVRNREMYKYSQAVRVGDRIQCSGQGESPNTSRQEGVEHAASSSFTNSLSDMRGKAAGTMTARSRQKINAQIDCAFANVEKNLKDAGGKGWSQVFRVDSYHVPLDDEAPAAMIRNFAKYMPDHQPIWTCVGVPRLGEEAMKVEFAVVAHDPEGAKTA</sequence>